<sequence>MRHSSGKRKRQDIAFGDEACQSSAQRAKRSSMLITAARSVALAHTATDMMCSTSSVGCNSSSLSHVYTSSSYESLGMCDQICEFCGAMFWFSERLAGFPLSRRPRYSICCRGGKVKLPQSFHPPPAIKLLFQDLAFMSLDMATEPIASIRPGKSGAIIEVRVIRKWMFNSRPDEPWYLFVDRNGDAVQGFAAKIDKENVEARLSVMSCYQMDSYTCRATRASMRIVRHDATIKIGKATTIIPVNDDDSIPHYYFEFHPYTALNNRVNDNSVLTDYIGTVESKFDGTTTRNDPFLRVILRNESFEDISVTIWKETLATFDRTALDTINNPIVMAVTSVRVSIFAGRIQLATTPASALYLNPAIPKSAALANRDHISVAPSASSQAHQLTATPAVETEITLAALAKNKYQIFLFRLSTTITDDTGTANVTIFDKIAKQLLQKDASDMVIEEGYDNPETIPPPLLLLRGQPKKFHLRGPQHRRYRNIIFTVSKISDVTIYEKEDLPKSQAETPKSSDLNQQTQEISANSSPLSESTDSGYKLSQKHLHTPSTSTPEIPTPDPSEKTTKRTLLETTVHVSTTKPSFHDSHCIKPLTVSSLTSMAMKSIILITVLVVVLVATQAQAQIAATIPLFNITGNVSCSVNGSIVINGTNPIPPFRNALVQLLCGDPGIVRAVAITNRLGTFTIFLSPRIVNLSTLLSSCRIVVVTPLSRCNATLPSTGNLQAPVTFVGNTIIWVINITNLAPGPFQLTNRA</sequence>
<accession>A0ACB9ECL6</accession>
<reference evidence="2" key="1">
    <citation type="journal article" date="2022" name="Mol. Ecol. Resour.">
        <title>The genomes of chicory, endive, great burdock and yacon provide insights into Asteraceae palaeo-polyploidization history and plant inulin production.</title>
        <authorList>
            <person name="Fan W."/>
            <person name="Wang S."/>
            <person name="Wang H."/>
            <person name="Wang A."/>
            <person name="Jiang F."/>
            <person name="Liu H."/>
            <person name="Zhao H."/>
            <person name="Xu D."/>
            <person name="Zhang Y."/>
        </authorList>
    </citation>
    <scope>NUCLEOTIDE SEQUENCE [LARGE SCALE GENOMIC DNA]</scope>
    <source>
        <strain evidence="2">cv. Yunnan</strain>
    </source>
</reference>
<keyword evidence="2" id="KW-1185">Reference proteome</keyword>
<evidence type="ECO:0000313" key="2">
    <source>
        <dbReference type="Proteomes" id="UP001056120"/>
    </source>
</evidence>
<organism evidence="1 2">
    <name type="scientific">Smallanthus sonchifolius</name>
    <dbReference type="NCBI Taxonomy" id="185202"/>
    <lineage>
        <taxon>Eukaryota</taxon>
        <taxon>Viridiplantae</taxon>
        <taxon>Streptophyta</taxon>
        <taxon>Embryophyta</taxon>
        <taxon>Tracheophyta</taxon>
        <taxon>Spermatophyta</taxon>
        <taxon>Magnoliopsida</taxon>
        <taxon>eudicotyledons</taxon>
        <taxon>Gunneridae</taxon>
        <taxon>Pentapetalae</taxon>
        <taxon>asterids</taxon>
        <taxon>campanulids</taxon>
        <taxon>Asterales</taxon>
        <taxon>Asteraceae</taxon>
        <taxon>Asteroideae</taxon>
        <taxon>Heliantheae alliance</taxon>
        <taxon>Millerieae</taxon>
        <taxon>Smallanthus</taxon>
    </lineage>
</organism>
<proteinExistence type="predicted"/>
<gene>
    <name evidence="1" type="ORF">L1987_56422</name>
</gene>
<evidence type="ECO:0000313" key="1">
    <source>
        <dbReference type="EMBL" id="KAI3756600.1"/>
    </source>
</evidence>
<dbReference type="Proteomes" id="UP001056120">
    <property type="component" value="Linkage Group LG18"/>
</dbReference>
<comment type="caution">
    <text evidence="1">The sequence shown here is derived from an EMBL/GenBank/DDBJ whole genome shotgun (WGS) entry which is preliminary data.</text>
</comment>
<dbReference type="EMBL" id="CM042035">
    <property type="protein sequence ID" value="KAI3756600.1"/>
    <property type="molecule type" value="Genomic_DNA"/>
</dbReference>
<protein>
    <submittedName>
        <fullName evidence="1">Uncharacterized protein</fullName>
    </submittedName>
</protein>
<reference evidence="1 2" key="2">
    <citation type="journal article" date="2022" name="Mol. Ecol. Resour.">
        <title>The genomes of chicory, endive, great burdock and yacon provide insights into Asteraceae paleo-polyploidization history and plant inulin production.</title>
        <authorList>
            <person name="Fan W."/>
            <person name="Wang S."/>
            <person name="Wang H."/>
            <person name="Wang A."/>
            <person name="Jiang F."/>
            <person name="Liu H."/>
            <person name="Zhao H."/>
            <person name="Xu D."/>
            <person name="Zhang Y."/>
        </authorList>
    </citation>
    <scope>NUCLEOTIDE SEQUENCE [LARGE SCALE GENOMIC DNA]</scope>
    <source>
        <strain evidence="2">cv. Yunnan</strain>
        <tissue evidence="1">Leaves</tissue>
    </source>
</reference>
<name>A0ACB9ECL6_9ASTR</name>